<evidence type="ECO:0000256" key="1">
    <source>
        <dbReference type="SAM" id="MobiDB-lite"/>
    </source>
</evidence>
<dbReference type="RefSeq" id="WP_279933535.1">
    <property type="nucleotide sequence ID" value="NZ_JARWBG010000112.1"/>
</dbReference>
<feature type="region of interest" description="Disordered" evidence="1">
    <location>
        <begin position="57"/>
        <end position="78"/>
    </location>
</feature>
<reference evidence="2 3" key="1">
    <citation type="submission" date="2023-04" db="EMBL/GenBank/DDBJ databases">
        <title>Streptomyces chengmaiensis sp. nov. isolated from the stem of mangrove plant in Hainan.</title>
        <authorList>
            <person name="Huang X."/>
            <person name="Zhou S."/>
            <person name="Chu X."/>
            <person name="Xie Y."/>
            <person name="Lin Y."/>
        </authorList>
    </citation>
    <scope>NUCLEOTIDE SEQUENCE [LARGE SCALE GENOMIC DNA]</scope>
    <source>
        <strain evidence="2 3">HNM0663</strain>
    </source>
</reference>
<keyword evidence="3" id="KW-1185">Reference proteome</keyword>
<dbReference type="EMBL" id="JARWBG010000112">
    <property type="protein sequence ID" value="MDH2394114.1"/>
    <property type="molecule type" value="Genomic_DNA"/>
</dbReference>
<accession>A0ABT6I172</accession>
<comment type="caution">
    <text evidence="2">The sequence shown here is derived from an EMBL/GenBank/DDBJ whole genome shotgun (WGS) entry which is preliminary data.</text>
</comment>
<dbReference type="Proteomes" id="UP001223144">
    <property type="component" value="Unassembled WGS sequence"/>
</dbReference>
<protein>
    <submittedName>
        <fullName evidence="2">Uncharacterized protein</fullName>
    </submittedName>
</protein>
<gene>
    <name evidence="2" type="ORF">QCN29_36365</name>
</gene>
<evidence type="ECO:0000313" key="3">
    <source>
        <dbReference type="Proteomes" id="UP001223144"/>
    </source>
</evidence>
<proteinExistence type="predicted"/>
<evidence type="ECO:0000313" key="2">
    <source>
        <dbReference type="EMBL" id="MDH2394114.1"/>
    </source>
</evidence>
<organism evidence="2 3">
    <name type="scientific">Streptomyces chengmaiensis</name>
    <dbReference type="NCBI Taxonomy" id="3040919"/>
    <lineage>
        <taxon>Bacteria</taxon>
        <taxon>Bacillati</taxon>
        <taxon>Actinomycetota</taxon>
        <taxon>Actinomycetes</taxon>
        <taxon>Kitasatosporales</taxon>
        <taxon>Streptomycetaceae</taxon>
        <taxon>Streptomyces</taxon>
    </lineage>
</organism>
<name>A0ABT6I172_9ACTN</name>
<sequence length="78" mass="7999">MSGLELWKPIAYAIDSAIPKDHKRPIAIVGAGSIVEAAHLPAYRLAGLADPPCAAGSAVSGHSRGVGINPPRSSDRLC</sequence>